<dbReference type="SUPFAM" id="SSF53335">
    <property type="entry name" value="S-adenosyl-L-methionine-dependent methyltransferases"/>
    <property type="match status" value="1"/>
</dbReference>
<proteinExistence type="predicted"/>
<dbReference type="GO" id="GO:0032259">
    <property type="term" value="P:methylation"/>
    <property type="evidence" value="ECO:0007669"/>
    <property type="project" value="UniProtKB-KW"/>
</dbReference>
<name>A0A3N4PMP6_9BACT</name>
<reference evidence="2 3" key="1">
    <citation type="submission" date="2018-11" db="EMBL/GenBank/DDBJ databases">
        <title>Chitinophaga lutea sp.nov., isolate from arsenic contaminated soil.</title>
        <authorList>
            <person name="Zong Y."/>
        </authorList>
    </citation>
    <scope>NUCLEOTIDE SEQUENCE [LARGE SCALE GENOMIC DNA]</scope>
    <source>
        <strain evidence="2 3">ZY74</strain>
    </source>
</reference>
<dbReference type="InterPro" id="IPR029063">
    <property type="entry name" value="SAM-dependent_MTases_sf"/>
</dbReference>
<comment type="caution">
    <text evidence="2">The sequence shown here is derived from an EMBL/GenBank/DDBJ whole genome shotgun (WGS) entry which is preliminary data.</text>
</comment>
<dbReference type="PANTHER" id="PTHR43861">
    <property type="entry name" value="TRANS-ACONITATE 2-METHYLTRANSFERASE-RELATED"/>
    <property type="match status" value="1"/>
</dbReference>
<gene>
    <name evidence="2" type="ORF">EGT74_16685</name>
</gene>
<evidence type="ECO:0000313" key="2">
    <source>
        <dbReference type="EMBL" id="RPE09963.1"/>
    </source>
</evidence>
<dbReference type="Proteomes" id="UP000278351">
    <property type="component" value="Unassembled WGS sequence"/>
</dbReference>
<dbReference type="EMBL" id="RPDH01000002">
    <property type="protein sequence ID" value="RPE09963.1"/>
    <property type="molecule type" value="Genomic_DNA"/>
</dbReference>
<evidence type="ECO:0000313" key="3">
    <source>
        <dbReference type="Proteomes" id="UP000278351"/>
    </source>
</evidence>
<dbReference type="Gene3D" id="3.40.50.150">
    <property type="entry name" value="Vaccinia Virus protein VP39"/>
    <property type="match status" value="1"/>
</dbReference>
<dbReference type="CDD" id="cd02440">
    <property type="entry name" value="AdoMet_MTases"/>
    <property type="match status" value="1"/>
</dbReference>
<protein>
    <submittedName>
        <fullName evidence="2">Methyltransferase domain-containing protein</fullName>
    </submittedName>
</protein>
<accession>A0A3N4PMP6</accession>
<dbReference type="PANTHER" id="PTHR43861:SF1">
    <property type="entry name" value="TRANS-ACONITATE 2-METHYLTRANSFERASE"/>
    <property type="match status" value="1"/>
</dbReference>
<sequence length="256" mass="28100">MPKGTSVILDARSLENSYATIIPSIKPGMRILDVGCGTGAITAGLAKATGPTGTAVGIDSSDHLIAKGQSDHADITNLQLLRADLFQYEPVEKFDLIVSARVLQWLGNPYEALLKFKSLLAPGGKVSVLDYNHVALEWQPSPPQSMRQFYQAFLQWRADAGMDNEIALHLPELFRKAGFRDVVSLPADEVYTRGAENFTAKVRIWSVVAESRGQQMVESGYVTEEERLTAIDEYDAWIAASAQQMIMKLTDVQGVL</sequence>
<dbReference type="Pfam" id="PF13847">
    <property type="entry name" value="Methyltransf_31"/>
    <property type="match status" value="1"/>
</dbReference>
<organism evidence="2 3">
    <name type="scientific">Chitinophaga lutea</name>
    <dbReference type="NCBI Taxonomy" id="2488634"/>
    <lineage>
        <taxon>Bacteria</taxon>
        <taxon>Pseudomonadati</taxon>
        <taxon>Bacteroidota</taxon>
        <taxon>Chitinophagia</taxon>
        <taxon>Chitinophagales</taxon>
        <taxon>Chitinophagaceae</taxon>
        <taxon>Chitinophaga</taxon>
    </lineage>
</organism>
<dbReference type="InterPro" id="IPR025714">
    <property type="entry name" value="Methyltranfer_dom"/>
</dbReference>
<dbReference type="AlphaFoldDB" id="A0A3N4PMP6"/>
<dbReference type="OrthoDB" id="9789123at2"/>
<keyword evidence="2" id="KW-0808">Transferase</keyword>
<keyword evidence="3" id="KW-1185">Reference proteome</keyword>
<keyword evidence="2" id="KW-0489">Methyltransferase</keyword>
<dbReference type="GO" id="GO:0008168">
    <property type="term" value="F:methyltransferase activity"/>
    <property type="evidence" value="ECO:0007669"/>
    <property type="project" value="UniProtKB-KW"/>
</dbReference>
<evidence type="ECO:0000259" key="1">
    <source>
        <dbReference type="Pfam" id="PF13847"/>
    </source>
</evidence>
<feature type="domain" description="Methyltransferase" evidence="1">
    <location>
        <begin position="25"/>
        <end position="144"/>
    </location>
</feature>